<gene>
    <name evidence="1" type="ORF">SITYG_17300</name>
</gene>
<reference evidence="1 2" key="1">
    <citation type="journal article" date="2017" name="Infect. Immun.">
        <title>Characterization of the Pathogenicity of Streptococcus intermedius TYG1620 Isolated from a Human Brain Abscess Based on the Complete Genome Sequence with Transcriptome Analysis and Transposon Mutagenesis in a Murine Subcutaneous Abscess Model.</title>
        <authorList>
            <person name="Hasegawa N."/>
            <person name="Sekizuka T."/>
            <person name="Sugi Y."/>
            <person name="Kawakami N."/>
            <person name="Ogasawara Y."/>
            <person name="Kato K."/>
            <person name="Yamashita A."/>
            <person name="Takeuchi F."/>
            <person name="Kuroda M."/>
        </authorList>
    </citation>
    <scope>NUCLEOTIDE SEQUENCE [LARGE SCALE GENOMIC DNA]</scope>
    <source>
        <strain evidence="1 2">TYG1620</strain>
    </source>
</reference>
<accession>A0AAD1C903</accession>
<protein>
    <submittedName>
        <fullName evidence="1">Uncharacterized protein</fullName>
    </submittedName>
</protein>
<dbReference type="EMBL" id="AP014880">
    <property type="protein sequence ID" value="BAW17707.1"/>
    <property type="molecule type" value="Genomic_DNA"/>
</dbReference>
<sequence length="53" mass="5986">MSSKKNKVLILLALFVLIVHVPQLKTLKKVSLDLSNPHSLRFYIIQKHACAST</sequence>
<dbReference type="Proteomes" id="UP000217792">
    <property type="component" value="Chromosome"/>
</dbReference>
<organism evidence="1 2">
    <name type="scientific">Streptococcus intermedius</name>
    <dbReference type="NCBI Taxonomy" id="1338"/>
    <lineage>
        <taxon>Bacteria</taxon>
        <taxon>Bacillati</taxon>
        <taxon>Bacillota</taxon>
        <taxon>Bacilli</taxon>
        <taxon>Lactobacillales</taxon>
        <taxon>Streptococcaceae</taxon>
        <taxon>Streptococcus</taxon>
        <taxon>Streptococcus anginosus group</taxon>
    </lineage>
</organism>
<dbReference type="AlphaFoldDB" id="A0AAD1C903"/>
<name>A0AAD1C903_STRIT</name>
<evidence type="ECO:0000313" key="2">
    <source>
        <dbReference type="Proteomes" id="UP000217792"/>
    </source>
</evidence>
<proteinExistence type="predicted"/>
<evidence type="ECO:0000313" key="1">
    <source>
        <dbReference type="EMBL" id="BAW17707.1"/>
    </source>
</evidence>